<comment type="caution">
    <text evidence="2">The sequence shown here is derived from an EMBL/GenBank/DDBJ whole genome shotgun (WGS) entry which is preliminary data.</text>
</comment>
<proteinExistence type="predicted"/>
<sequence>MNWKFNKIVSIPIQDVEVEGELMIPEQAVGVVIFSHGSGSSRMSPRNQLMAGYLHQHKIGTLLFDLLTWEEDLLYQNRFDIGLLTNRLIGATKWLEGLPFMQELSLGYFGASTGAASALNAASSLPQIRAVVSRGGRPDLAGTKALSQLKAPVLLIVGGLDEEVLQLNEQAAARMVCEKRIEIVPGATHLFEQKGAMEKVGELAISWFEKYLLSH</sequence>
<dbReference type="Proteomes" id="UP001200145">
    <property type="component" value="Unassembled WGS sequence"/>
</dbReference>
<evidence type="ECO:0000313" key="2">
    <source>
        <dbReference type="EMBL" id="MCF1714976.1"/>
    </source>
</evidence>
<dbReference type="EMBL" id="JAKEVY010000002">
    <property type="protein sequence ID" value="MCF1714976.1"/>
    <property type="molecule type" value="Genomic_DNA"/>
</dbReference>
<dbReference type="Gene3D" id="3.40.50.1820">
    <property type="entry name" value="alpha/beta hydrolase"/>
    <property type="match status" value="1"/>
</dbReference>
<accession>A0ABS9BHC4</accession>
<dbReference type="Pfam" id="PF01738">
    <property type="entry name" value="DLH"/>
    <property type="match status" value="1"/>
</dbReference>
<gene>
    <name evidence="2" type="ORF">L0U88_10095</name>
</gene>
<evidence type="ECO:0000313" key="3">
    <source>
        <dbReference type="Proteomes" id="UP001200145"/>
    </source>
</evidence>
<name>A0ABS9BHC4_9BACT</name>
<dbReference type="GO" id="GO:0016787">
    <property type="term" value="F:hydrolase activity"/>
    <property type="evidence" value="ECO:0007669"/>
    <property type="project" value="UniProtKB-KW"/>
</dbReference>
<evidence type="ECO:0000259" key="1">
    <source>
        <dbReference type="Pfam" id="PF01738"/>
    </source>
</evidence>
<reference evidence="2 3" key="1">
    <citation type="submission" date="2022-01" db="EMBL/GenBank/DDBJ databases">
        <title>Flavihumibacter sp. nov., isolated from sediment of a river.</title>
        <authorList>
            <person name="Liu H."/>
        </authorList>
    </citation>
    <scope>NUCLEOTIDE SEQUENCE [LARGE SCALE GENOMIC DNA]</scope>
    <source>
        <strain evidence="2 3">RY-1</strain>
    </source>
</reference>
<dbReference type="SUPFAM" id="SSF53474">
    <property type="entry name" value="alpha/beta-Hydrolases"/>
    <property type="match status" value="1"/>
</dbReference>
<protein>
    <submittedName>
        <fullName evidence="2">Dienelactone hydrolase family protein</fullName>
    </submittedName>
</protein>
<keyword evidence="3" id="KW-1185">Reference proteome</keyword>
<organism evidence="2 3">
    <name type="scientific">Flavihumibacter fluminis</name>
    <dbReference type="NCBI Taxonomy" id="2909236"/>
    <lineage>
        <taxon>Bacteria</taxon>
        <taxon>Pseudomonadati</taxon>
        <taxon>Bacteroidota</taxon>
        <taxon>Chitinophagia</taxon>
        <taxon>Chitinophagales</taxon>
        <taxon>Chitinophagaceae</taxon>
        <taxon>Flavihumibacter</taxon>
    </lineage>
</organism>
<keyword evidence="2" id="KW-0378">Hydrolase</keyword>
<feature type="domain" description="Dienelactone hydrolase" evidence="1">
    <location>
        <begin position="86"/>
        <end position="197"/>
    </location>
</feature>
<dbReference type="RefSeq" id="WP_234865927.1">
    <property type="nucleotide sequence ID" value="NZ_JAKEVY010000002.1"/>
</dbReference>
<dbReference type="InterPro" id="IPR029058">
    <property type="entry name" value="AB_hydrolase_fold"/>
</dbReference>
<dbReference type="InterPro" id="IPR002925">
    <property type="entry name" value="Dienelactn_hydro"/>
</dbReference>